<dbReference type="AlphaFoldDB" id="A0A7W8ZNF8"/>
<dbReference type="Proteomes" id="UP000537204">
    <property type="component" value="Unassembled WGS sequence"/>
</dbReference>
<evidence type="ECO:0000313" key="3">
    <source>
        <dbReference type="EMBL" id="MBB5637226.1"/>
    </source>
</evidence>
<dbReference type="PROSITE" id="PS50206">
    <property type="entry name" value="RHODANESE_3"/>
    <property type="match status" value="1"/>
</dbReference>
<comment type="caution">
    <text evidence="3">The sequence shown here is derived from an EMBL/GenBank/DDBJ whole genome shotgun (WGS) entry which is preliminary data.</text>
</comment>
<feature type="chain" id="PRO_5030936513" evidence="1">
    <location>
        <begin position="21"/>
        <end position="141"/>
    </location>
</feature>
<dbReference type="InterPro" id="IPR050229">
    <property type="entry name" value="GlpE_sulfurtransferase"/>
</dbReference>
<dbReference type="InterPro" id="IPR001763">
    <property type="entry name" value="Rhodanese-like_dom"/>
</dbReference>
<dbReference type="Gene3D" id="3.40.250.10">
    <property type="entry name" value="Rhodanese-like domain"/>
    <property type="match status" value="1"/>
</dbReference>
<accession>A0A7W8ZNF8</accession>
<dbReference type="PANTHER" id="PTHR43031:SF1">
    <property type="entry name" value="PYRIDINE NUCLEOTIDE-DISULPHIDE OXIDOREDUCTASE"/>
    <property type="match status" value="1"/>
</dbReference>
<name>A0A7W8ZNF8_9SPHI</name>
<protein>
    <submittedName>
        <fullName evidence="3">Phage shock protein E</fullName>
    </submittedName>
</protein>
<dbReference type="RefSeq" id="WP_183883096.1">
    <property type="nucleotide sequence ID" value="NZ_JACHCE010000004.1"/>
</dbReference>
<reference evidence="3 4" key="1">
    <citation type="submission" date="2020-08" db="EMBL/GenBank/DDBJ databases">
        <title>Genomic Encyclopedia of Type Strains, Phase IV (KMG-V): Genome sequencing to study the core and pangenomes of soil and plant-associated prokaryotes.</title>
        <authorList>
            <person name="Whitman W."/>
        </authorList>
    </citation>
    <scope>NUCLEOTIDE SEQUENCE [LARGE SCALE GENOMIC DNA]</scope>
    <source>
        <strain evidence="3 4">S3M1</strain>
    </source>
</reference>
<dbReference type="Pfam" id="PF00581">
    <property type="entry name" value="Rhodanese"/>
    <property type="match status" value="1"/>
</dbReference>
<dbReference type="SUPFAM" id="SSF52821">
    <property type="entry name" value="Rhodanese/Cell cycle control phosphatase"/>
    <property type="match status" value="1"/>
</dbReference>
<evidence type="ECO:0000313" key="4">
    <source>
        <dbReference type="Proteomes" id="UP000537204"/>
    </source>
</evidence>
<keyword evidence="1" id="KW-0732">Signal</keyword>
<dbReference type="CDD" id="cd00158">
    <property type="entry name" value="RHOD"/>
    <property type="match status" value="1"/>
</dbReference>
<sequence length="141" mass="15478">MKLFRIVLFLLLLAVLGAAAQTGHQGYVQKSPNKIVVTTQLSQKLLAQIASGDAYLVDVRTAEEYKGSHLKYAKNMDIKSADFGTEISKLNKNKRVYLYCRSGSRSGKATDTLQTFGYKRGYNIGGLDSLAKSGFPLENGH</sequence>
<proteinExistence type="predicted"/>
<dbReference type="InterPro" id="IPR036873">
    <property type="entry name" value="Rhodanese-like_dom_sf"/>
</dbReference>
<dbReference type="PANTHER" id="PTHR43031">
    <property type="entry name" value="FAD-DEPENDENT OXIDOREDUCTASE"/>
    <property type="match status" value="1"/>
</dbReference>
<dbReference type="SMART" id="SM00450">
    <property type="entry name" value="RHOD"/>
    <property type="match status" value="1"/>
</dbReference>
<feature type="domain" description="Rhodanese" evidence="2">
    <location>
        <begin position="50"/>
        <end position="139"/>
    </location>
</feature>
<feature type="signal peptide" evidence="1">
    <location>
        <begin position="1"/>
        <end position="20"/>
    </location>
</feature>
<dbReference type="EMBL" id="JACHCE010000004">
    <property type="protein sequence ID" value="MBB5637226.1"/>
    <property type="molecule type" value="Genomic_DNA"/>
</dbReference>
<evidence type="ECO:0000259" key="2">
    <source>
        <dbReference type="PROSITE" id="PS50206"/>
    </source>
</evidence>
<evidence type="ECO:0000256" key="1">
    <source>
        <dbReference type="SAM" id="SignalP"/>
    </source>
</evidence>
<gene>
    <name evidence="3" type="ORF">HDE68_003139</name>
</gene>
<organism evidence="3 4">
    <name type="scientific">Pedobacter cryoconitis</name>
    <dbReference type="NCBI Taxonomy" id="188932"/>
    <lineage>
        <taxon>Bacteria</taxon>
        <taxon>Pseudomonadati</taxon>
        <taxon>Bacteroidota</taxon>
        <taxon>Sphingobacteriia</taxon>
        <taxon>Sphingobacteriales</taxon>
        <taxon>Sphingobacteriaceae</taxon>
        <taxon>Pedobacter</taxon>
    </lineage>
</organism>